<proteinExistence type="predicted"/>
<evidence type="ECO:0000259" key="1">
    <source>
        <dbReference type="Pfam" id="PF14280"/>
    </source>
</evidence>
<dbReference type="InterPro" id="IPR025375">
    <property type="entry name" value="DUF4365"/>
</dbReference>
<dbReference type="STRING" id="1028.SAMN05661096_03574"/>
<dbReference type="OrthoDB" id="1466206at2"/>
<protein>
    <recommendedName>
        <fullName evidence="1">DUF4365 domain-containing protein</fullName>
    </recommendedName>
</protein>
<name>A0A1X7L6S1_9BACT</name>
<dbReference type="AlphaFoldDB" id="A0A1X7L6S1"/>
<feature type="domain" description="DUF4365" evidence="1">
    <location>
        <begin position="15"/>
        <end position="135"/>
    </location>
</feature>
<keyword evidence="3" id="KW-1185">Reference proteome</keyword>
<accession>A0A1X7L6S1</accession>
<evidence type="ECO:0000313" key="3">
    <source>
        <dbReference type="Proteomes" id="UP000193804"/>
    </source>
</evidence>
<dbReference type="EMBL" id="FXAW01000008">
    <property type="protein sequence ID" value="SMG49164.1"/>
    <property type="molecule type" value="Genomic_DNA"/>
</dbReference>
<gene>
    <name evidence="2" type="ORF">SAMN05661096_03574</name>
</gene>
<organism evidence="2 3">
    <name type="scientific">Marivirga sericea</name>
    <dbReference type="NCBI Taxonomy" id="1028"/>
    <lineage>
        <taxon>Bacteria</taxon>
        <taxon>Pseudomonadati</taxon>
        <taxon>Bacteroidota</taxon>
        <taxon>Cytophagia</taxon>
        <taxon>Cytophagales</taxon>
        <taxon>Marivirgaceae</taxon>
        <taxon>Marivirga</taxon>
    </lineage>
</organism>
<dbReference type="RefSeq" id="WP_085518697.1">
    <property type="nucleotide sequence ID" value="NZ_FXAW01000008.1"/>
</dbReference>
<dbReference type="Pfam" id="PF14280">
    <property type="entry name" value="DUF4365"/>
    <property type="match status" value="1"/>
</dbReference>
<sequence length="162" mass="19447">MPNYPQRNENHVLENRSRNFLRRYLPQEWTSQDVEYDYGQDMLIEISENGEMRGLGLIIQLKASHTANVNPEFETLILRQQTYNYLWDRLEVVLLVKYVQEENEAYYKLLSEVQPPENPDQENFTIRIPKTNTISTLDWNVIVNYVREITDLKLNAVRNRRR</sequence>
<reference evidence="3" key="1">
    <citation type="submission" date="2017-04" db="EMBL/GenBank/DDBJ databases">
        <authorList>
            <person name="Varghese N."/>
            <person name="Submissions S."/>
        </authorList>
    </citation>
    <scope>NUCLEOTIDE SEQUENCE [LARGE SCALE GENOMIC DNA]</scope>
    <source>
        <strain evidence="3">DSM 4125</strain>
    </source>
</reference>
<dbReference type="Proteomes" id="UP000193804">
    <property type="component" value="Unassembled WGS sequence"/>
</dbReference>
<evidence type="ECO:0000313" key="2">
    <source>
        <dbReference type="EMBL" id="SMG49164.1"/>
    </source>
</evidence>